<gene>
    <name evidence="2" type="ORF">SPL95_01940</name>
</gene>
<evidence type="ECO:0000256" key="1">
    <source>
        <dbReference type="SAM" id="SignalP"/>
    </source>
</evidence>
<dbReference type="Proteomes" id="UP001322392">
    <property type="component" value="Chromosome"/>
</dbReference>
<organism evidence="2 3">
    <name type="scientific">Pseudomonas canadensis</name>
    <dbReference type="NCBI Taxonomy" id="915099"/>
    <lineage>
        <taxon>Bacteria</taxon>
        <taxon>Pseudomonadati</taxon>
        <taxon>Pseudomonadota</taxon>
        <taxon>Gammaproteobacteria</taxon>
        <taxon>Pseudomonadales</taxon>
        <taxon>Pseudomonadaceae</taxon>
        <taxon>Pseudomonas</taxon>
    </lineage>
</organism>
<keyword evidence="1" id="KW-0732">Signal</keyword>
<dbReference type="EMBL" id="CP139639">
    <property type="protein sequence ID" value="WRI25110.1"/>
    <property type="molecule type" value="Genomic_DNA"/>
</dbReference>
<evidence type="ECO:0000313" key="3">
    <source>
        <dbReference type="Proteomes" id="UP001322392"/>
    </source>
</evidence>
<reference evidence="2 3" key="1">
    <citation type="submission" date="2023-12" db="EMBL/GenBank/DDBJ databases">
        <title>First complete genome sequence of Pseudomonas canadensis strain Pcan-CK-23 isolated from homogenized tissues of Zophobas morio larvae.</title>
        <authorList>
            <person name="Kundlacz C."/>
            <person name="Aldeia C."/>
            <person name="Eddoubaji Y."/>
            <person name="Campos-Madueno E.I."/>
            <person name="Endimiani A."/>
        </authorList>
    </citation>
    <scope>NUCLEOTIDE SEQUENCE [LARGE SCALE GENOMIC DNA]</scope>
    <source>
        <strain evidence="2 3">Pcan-CK-23</strain>
    </source>
</reference>
<proteinExistence type="predicted"/>
<protein>
    <submittedName>
        <fullName evidence="2">Uncharacterized protein</fullName>
    </submittedName>
</protein>
<accession>A0ABZ1A6T3</accession>
<evidence type="ECO:0000313" key="2">
    <source>
        <dbReference type="EMBL" id="WRI25110.1"/>
    </source>
</evidence>
<feature type="chain" id="PRO_5045663269" evidence="1">
    <location>
        <begin position="24"/>
        <end position="421"/>
    </location>
</feature>
<sequence length="421" mass="42848">MNKLLKSFIGLLLAGAFGLNANAATYVNLGHAAGEQCETASVNDNGIAVGNCSPASTSANNVPFVANVNTPNSQTPLAPLLAHQPCFVSVVSTGGWIGGTCSNANNVYTAVVWNAATPGSPPIALAPLPGTLLRAADVRTTITAFNQRGDMIGWSISSNEERSTVVWLAGSGTPVRIFSSLLGLLGYNDKCIPTDVNNTLASGYPSIALNCPGTNGITTAQIAQANASGYAVTSLPIASGANRCTVRGINNSVQAVGDCEYPQADINLTRTTVWNTPNTAPLTLTLAVNSKNAGLAINNVGIALVARQDATGRTSYLTWLPSAGVLGIQLIVPPTGAVWAQAFSVADNSTVALNSTDSNQYSTGCIWAPATSSNPATISCLASIGGGKKNKLNALSQSGSYAAGANVDSAQNLDAVVAPLL</sequence>
<keyword evidence="3" id="KW-1185">Reference proteome</keyword>
<feature type="signal peptide" evidence="1">
    <location>
        <begin position="1"/>
        <end position="23"/>
    </location>
</feature>
<dbReference type="RefSeq" id="WP_323988634.1">
    <property type="nucleotide sequence ID" value="NZ_CP139639.1"/>
</dbReference>
<name>A0ABZ1A6T3_9PSED</name>